<accession>A0A8T1N2A2</accession>
<dbReference type="AlphaFoldDB" id="A0A8T1N2A2"/>
<evidence type="ECO:0000313" key="2">
    <source>
        <dbReference type="Proteomes" id="UP000286415"/>
    </source>
</evidence>
<keyword evidence="2" id="KW-1185">Reference proteome</keyword>
<protein>
    <submittedName>
        <fullName evidence="1">Uncharacterized protein</fullName>
    </submittedName>
</protein>
<comment type="caution">
    <text evidence="1">The sequence shown here is derived from an EMBL/GenBank/DDBJ whole genome shotgun (WGS) entry which is preliminary data.</text>
</comment>
<sequence>MSLAANYIIWKRSADQLYVQTAAADISFYSTTLCGVHLQSDPNHWWCRDSSTLHYGLEQSCWLAAPKDQAPGIFLRICAKASSRRLLPRNNVGHKQLTTLLNQQVSCFKPTKRL</sequence>
<gene>
    <name evidence="1" type="ORF">CSKR_203879</name>
</gene>
<dbReference type="EMBL" id="NIRI02000005">
    <property type="protein sequence ID" value="KAG5455270.1"/>
    <property type="molecule type" value="Genomic_DNA"/>
</dbReference>
<reference evidence="1 2" key="1">
    <citation type="journal article" date="2018" name="Biotechnol. Adv.">
        <title>Improved genomic resources and new bioinformatic workflow for the carcinogenic parasite Clonorchis sinensis: Biotechnological implications.</title>
        <authorList>
            <person name="Wang D."/>
            <person name="Korhonen P.K."/>
            <person name="Gasser R.B."/>
            <person name="Young N.D."/>
        </authorList>
    </citation>
    <scope>NUCLEOTIDE SEQUENCE [LARGE SCALE GENOMIC DNA]</scope>
    <source>
        <strain evidence="1">Cs-k2</strain>
    </source>
</reference>
<organism evidence="1 2">
    <name type="scientific">Clonorchis sinensis</name>
    <name type="common">Chinese liver fluke</name>
    <dbReference type="NCBI Taxonomy" id="79923"/>
    <lineage>
        <taxon>Eukaryota</taxon>
        <taxon>Metazoa</taxon>
        <taxon>Spiralia</taxon>
        <taxon>Lophotrochozoa</taxon>
        <taxon>Platyhelminthes</taxon>
        <taxon>Trematoda</taxon>
        <taxon>Digenea</taxon>
        <taxon>Opisthorchiida</taxon>
        <taxon>Opisthorchiata</taxon>
        <taxon>Opisthorchiidae</taxon>
        <taxon>Clonorchis</taxon>
    </lineage>
</organism>
<evidence type="ECO:0000313" key="1">
    <source>
        <dbReference type="EMBL" id="KAG5455270.1"/>
    </source>
</evidence>
<proteinExistence type="predicted"/>
<name>A0A8T1N2A2_CLOSI</name>
<reference evidence="1 2" key="2">
    <citation type="journal article" date="2021" name="Genomics">
        <title>High-quality reference genome for Clonorchis sinensis.</title>
        <authorList>
            <person name="Young N.D."/>
            <person name="Stroehlein A.J."/>
            <person name="Kinkar L."/>
            <person name="Wang T."/>
            <person name="Sohn W.M."/>
            <person name="Chang B.C.H."/>
            <person name="Kaur P."/>
            <person name="Weisz D."/>
            <person name="Dudchenko O."/>
            <person name="Aiden E.L."/>
            <person name="Korhonen P.K."/>
            <person name="Gasser R.B."/>
        </authorList>
    </citation>
    <scope>NUCLEOTIDE SEQUENCE [LARGE SCALE GENOMIC DNA]</scope>
    <source>
        <strain evidence="1">Cs-k2</strain>
    </source>
</reference>
<dbReference type="Proteomes" id="UP000286415">
    <property type="component" value="Unassembled WGS sequence"/>
</dbReference>